<keyword evidence="2" id="KW-1185">Reference proteome</keyword>
<evidence type="ECO:0000313" key="2">
    <source>
        <dbReference type="Proteomes" id="UP000244052"/>
    </source>
</evidence>
<name>A0A2T5PGG2_ECTOL</name>
<reference evidence="1 2" key="1">
    <citation type="submission" date="2018-04" db="EMBL/GenBank/DDBJ databases">
        <title>Pseudomonas sp. nov., isolated from mangrove soil.</title>
        <authorList>
            <person name="Chen C."/>
        </authorList>
    </citation>
    <scope>NUCLEOTIDE SEQUENCE [LARGE SCALE GENOMIC DNA]</scope>
    <source>
        <strain evidence="1 2">JCM 14246</strain>
    </source>
</reference>
<organism evidence="1 2">
    <name type="scientific">Ectopseudomonas oleovorans</name>
    <name type="common">Pseudomonas oleovorans</name>
    <dbReference type="NCBI Taxonomy" id="301"/>
    <lineage>
        <taxon>Bacteria</taxon>
        <taxon>Pseudomonadati</taxon>
        <taxon>Pseudomonadota</taxon>
        <taxon>Gammaproteobacteria</taxon>
        <taxon>Pseudomonadales</taxon>
        <taxon>Pseudomonadaceae</taxon>
        <taxon>Ectopseudomonas</taxon>
    </lineage>
</organism>
<dbReference type="EMBL" id="QASO01000129">
    <property type="protein sequence ID" value="PTU76827.1"/>
    <property type="molecule type" value="Genomic_DNA"/>
</dbReference>
<gene>
    <name evidence="1" type="ORF">DBO86_22755</name>
</gene>
<proteinExistence type="predicted"/>
<dbReference type="AlphaFoldDB" id="A0A2T5PGG2"/>
<dbReference type="RefSeq" id="WP_108234917.1">
    <property type="nucleotide sequence ID" value="NZ_QASO01000129.1"/>
</dbReference>
<evidence type="ECO:0000313" key="1">
    <source>
        <dbReference type="EMBL" id="PTU76827.1"/>
    </source>
</evidence>
<comment type="caution">
    <text evidence="1">The sequence shown here is derived from an EMBL/GenBank/DDBJ whole genome shotgun (WGS) entry which is preliminary data.</text>
</comment>
<dbReference type="Proteomes" id="UP000244052">
    <property type="component" value="Unassembled WGS sequence"/>
</dbReference>
<accession>A0A2T5PGG2</accession>
<protein>
    <submittedName>
        <fullName evidence="1">Uncharacterized protein</fullName>
    </submittedName>
</protein>
<sequence length="222" mass="24212">MKDFRFGPFEFRKTASIKLAGKNSSRLVLKYGQQMLSEKTLPDAATQSEVIEAFADVIAQWRQACAAEHAPTTLKLVTHSGEVLATVATHELPDGMSGCVPDDRFPYWLTTVSTPTRGLPCSINEFRSIKAAPPLSWVAGLLPDEVLATDIDEWRAPTNWEIRHIVGEGSLTGISGAHAAALVGISPQNFRKYTAAEGAKNRQNMSYAAWHLLLHKLGVKAA</sequence>